<dbReference type="Pfam" id="PF01928">
    <property type="entry name" value="CYTH"/>
    <property type="match status" value="1"/>
</dbReference>
<name>A0A066UKN1_9VIBR</name>
<dbReference type="Proteomes" id="UP000027219">
    <property type="component" value="Unassembled WGS sequence"/>
</dbReference>
<organism evidence="2 3">
    <name type="scientific">Vibrio fortis</name>
    <dbReference type="NCBI Taxonomy" id="212667"/>
    <lineage>
        <taxon>Bacteria</taxon>
        <taxon>Pseudomonadati</taxon>
        <taxon>Pseudomonadota</taxon>
        <taxon>Gammaproteobacteria</taxon>
        <taxon>Vibrionales</taxon>
        <taxon>Vibrionaceae</taxon>
        <taxon>Vibrio</taxon>
    </lineage>
</organism>
<dbReference type="InterPro" id="IPR008173">
    <property type="entry name" value="Adenylyl_cyclase_CyaB"/>
</dbReference>
<proteinExistence type="predicted"/>
<evidence type="ECO:0000259" key="1">
    <source>
        <dbReference type="PROSITE" id="PS51707"/>
    </source>
</evidence>
<evidence type="ECO:0000313" key="3">
    <source>
        <dbReference type="Proteomes" id="UP000027219"/>
    </source>
</evidence>
<dbReference type="SMART" id="SM01118">
    <property type="entry name" value="CYTH"/>
    <property type="match status" value="1"/>
</dbReference>
<dbReference type="EMBL" id="JFFR01000024">
    <property type="protein sequence ID" value="KDN28006.1"/>
    <property type="molecule type" value="Genomic_DNA"/>
</dbReference>
<dbReference type="PANTHER" id="PTHR21028">
    <property type="entry name" value="SI:CH211-156B7.4"/>
    <property type="match status" value="1"/>
</dbReference>
<gene>
    <name evidence="2" type="ORF">VFDL14_24230</name>
</gene>
<dbReference type="CDD" id="cd07890">
    <property type="entry name" value="CYTH-like_AC_IV-like"/>
    <property type="match status" value="1"/>
</dbReference>
<dbReference type="OrthoDB" id="8443111at2"/>
<dbReference type="RefSeq" id="WP_032551775.1">
    <property type="nucleotide sequence ID" value="NZ_JFFR01000024.1"/>
</dbReference>
<comment type="caution">
    <text evidence="2">The sequence shown here is derived from an EMBL/GenBank/DDBJ whole genome shotgun (WGS) entry which is preliminary data.</text>
</comment>
<evidence type="ECO:0000313" key="2">
    <source>
        <dbReference type="EMBL" id="KDN28006.1"/>
    </source>
</evidence>
<reference evidence="2 3" key="1">
    <citation type="submission" date="2014-02" db="EMBL/GenBank/DDBJ databases">
        <title>Vibrio fortis Dalian14 Genome Sequencing.</title>
        <authorList>
            <person name="Wang Y."/>
            <person name="Song L."/>
            <person name="Liu G."/>
            <person name="Ding J."/>
        </authorList>
    </citation>
    <scope>NUCLEOTIDE SEQUENCE [LARGE SCALE GENOMIC DNA]</scope>
    <source>
        <strain evidence="2 3">Dalian14</strain>
    </source>
</reference>
<dbReference type="Gene3D" id="2.40.320.10">
    <property type="entry name" value="Hypothetical Protein Pfu-838710-001"/>
    <property type="match status" value="1"/>
</dbReference>
<protein>
    <submittedName>
        <fullName evidence="2">Adenylate cyclase</fullName>
    </submittedName>
</protein>
<feature type="domain" description="CYTH" evidence="1">
    <location>
        <begin position="9"/>
        <end position="180"/>
    </location>
</feature>
<dbReference type="PROSITE" id="PS51707">
    <property type="entry name" value="CYTH"/>
    <property type="match status" value="1"/>
</dbReference>
<dbReference type="InterPro" id="IPR023577">
    <property type="entry name" value="CYTH_domain"/>
</dbReference>
<sequence>MSAEHFQGQYEVELKYRLESKSDFLEELGNIPHEIMLEDNLESDWYFDTPDRSLQAQDKSVCIRSMEPSGIKLWIVKGPEADRCEATNITDAINAKSMLETMGYEVSLKACKTRSIYFVGKFHITVDSLEGIGDFAEFAIMTDDESMLATYKSELEALASQFGLTQSSLQTKSYKQMFLEREIQ</sequence>
<keyword evidence="3" id="KW-1185">Reference proteome</keyword>
<accession>A0A066UKN1</accession>
<dbReference type="STRING" id="212667.VFDL14_24230"/>
<dbReference type="AlphaFoldDB" id="A0A066UKN1"/>
<dbReference type="PANTHER" id="PTHR21028:SF2">
    <property type="entry name" value="CYTH DOMAIN-CONTAINING PROTEIN"/>
    <property type="match status" value="1"/>
</dbReference>
<dbReference type="InterPro" id="IPR033469">
    <property type="entry name" value="CYTH-like_dom_sf"/>
</dbReference>
<dbReference type="NCBIfam" id="TIGR00318">
    <property type="entry name" value="cyaB"/>
    <property type="match status" value="1"/>
</dbReference>
<dbReference type="SUPFAM" id="SSF55154">
    <property type="entry name" value="CYTH-like phosphatases"/>
    <property type="match status" value="1"/>
</dbReference>